<sequence>MTVGELTKDLGIGKRFRHAEEIEQRARDARAKYRLKRLEREKRKLAGLLPPEDDDLASQVDADEAGETGGAAMAQLGASMESGAGQGVGYDVVDGQIVVHAASLVVDRHNQDMSNLEEVEENDFTNLVNSASFAKRVQAPGNWTDEDTEKFYRLLGMFGTDFETISRLFPGKNRRAIKLKFNKEERIRPNRVNAAMMVRGQKKVNIDIEEYKASQRQWQAKDTILEEHARLAEEHERDVARLREERRAAGLIDDGPAASAKTKATSSGQGNEEIEVIEEDADALGQRGEDMDVDMDAQPEDIEA</sequence>
<reference evidence="1" key="1">
    <citation type="submission" date="2022-11" db="EMBL/GenBank/DDBJ databases">
        <title>Genome Sequence of Nemania bipapillata.</title>
        <authorList>
            <person name="Buettner E."/>
        </authorList>
    </citation>
    <scope>NUCLEOTIDE SEQUENCE</scope>
    <source>
        <strain evidence="1">CP14</strain>
    </source>
</reference>
<dbReference type="EMBL" id="JAPESX010003417">
    <property type="protein sequence ID" value="KAJ8104994.1"/>
    <property type="molecule type" value="Genomic_DNA"/>
</dbReference>
<gene>
    <name evidence="1" type="ORF">ONZ43_g7601</name>
</gene>
<proteinExistence type="predicted"/>
<evidence type="ECO:0000313" key="1">
    <source>
        <dbReference type="EMBL" id="KAJ8104994.1"/>
    </source>
</evidence>
<name>A0ACC2HPU4_9PEZI</name>
<keyword evidence="2" id="KW-1185">Reference proteome</keyword>
<comment type="caution">
    <text evidence="1">The sequence shown here is derived from an EMBL/GenBank/DDBJ whole genome shotgun (WGS) entry which is preliminary data.</text>
</comment>
<organism evidence="1 2">
    <name type="scientific">Nemania bipapillata</name>
    <dbReference type="NCBI Taxonomy" id="110536"/>
    <lineage>
        <taxon>Eukaryota</taxon>
        <taxon>Fungi</taxon>
        <taxon>Dikarya</taxon>
        <taxon>Ascomycota</taxon>
        <taxon>Pezizomycotina</taxon>
        <taxon>Sordariomycetes</taxon>
        <taxon>Xylariomycetidae</taxon>
        <taxon>Xylariales</taxon>
        <taxon>Xylariaceae</taxon>
        <taxon>Nemania</taxon>
    </lineage>
</organism>
<evidence type="ECO:0000313" key="2">
    <source>
        <dbReference type="Proteomes" id="UP001153334"/>
    </source>
</evidence>
<dbReference type="Proteomes" id="UP001153334">
    <property type="component" value="Unassembled WGS sequence"/>
</dbReference>
<accession>A0ACC2HPU4</accession>
<protein>
    <submittedName>
        <fullName evidence="1">Uncharacterized protein</fullName>
    </submittedName>
</protein>